<evidence type="ECO:0008006" key="5">
    <source>
        <dbReference type="Google" id="ProtNLM"/>
    </source>
</evidence>
<evidence type="ECO:0000313" key="3">
    <source>
        <dbReference type="EMBL" id="KAG9324270.1"/>
    </source>
</evidence>
<dbReference type="PANTHER" id="PTHR43639">
    <property type="entry name" value="OXIDOREDUCTASE, SHORT-CHAIN DEHYDROGENASE/REDUCTASE FAMILY (AFU_ORTHOLOGUE AFUA_5G02870)"/>
    <property type="match status" value="1"/>
</dbReference>
<dbReference type="PRINTS" id="PR00080">
    <property type="entry name" value="SDRFAMILY"/>
</dbReference>
<gene>
    <name evidence="3" type="ORF">KVV02_008238</name>
</gene>
<keyword evidence="2" id="KW-0560">Oxidoreductase</keyword>
<dbReference type="PRINTS" id="PR00081">
    <property type="entry name" value="GDHRDH"/>
</dbReference>
<dbReference type="Pfam" id="PF13561">
    <property type="entry name" value="adh_short_C2"/>
    <property type="match status" value="1"/>
</dbReference>
<dbReference type="InterPro" id="IPR036291">
    <property type="entry name" value="NAD(P)-bd_dom_sf"/>
</dbReference>
<dbReference type="Gene3D" id="3.40.50.720">
    <property type="entry name" value="NAD(P)-binding Rossmann-like Domain"/>
    <property type="match status" value="1"/>
</dbReference>
<comment type="caution">
    <text evidence="3">The sequence shown here is derived from an EMBL/GenBank/DDBJ whole genome shotgun (WGS) entry which is preliminary data.</text>
</comment>
<evidence type="ECO:0000256" key="1">
    <source>
        <dbReference type="ARBA" id="ARBA00006484"/>
    </source>
</evidence>
<dbReference type="Proteomes" id="UP000717515">
    <property type="component" value="Unassembled WGS sequence"/>
</dbReference>
<accession>A0A9P8A7J9</accession>
<protein>
    <recommendedName>
        <fullName evidence="5">Short-chain dehydrogenase</fullName>
    </recommendedName>
</protein>
<dbReference type="GO" id="GO:0016491">
    <property type="term" value="F:oxidoreductase activity"/>
    <property type="evidence" value="ECO:0007669"/>
    <property type="project" value="UniProtKB-KW"/>
</dbReference>
<dbReference type="AlphaFoldDB" id="A0A9P8A7J9"/>
<dbReference type="PANTHER" id="PTHR43639:SF1">
    <property type="entry name" value="SHORT-CHAIN DEHYDROGENASE_REDUCTASE FAMILY PROTEIN"/>
    <property type="match status" value="1"/>
</dbReference>
<organism evidence="3 4">
    <name type="scientific">Mortierella alpina</name>
    <name type="common">Oleaginous fungus</name>
    <name type="synonym">Mortierella renispora</name>
    <dbReference type="NCBI Taxonomy" id="64518"/>
    <lineage>
        <taxon>Eukaryota</taxon>
        <taxon>Fungi</taxon>
        <taxon>Fungi incertae sedis</taxon>
        <taxon>Mucoromycota</taxon>
        <taxon>Mortierellomycotina</taxon>
        <taxon>Mortierellomycetes</taxon>
        <taxon>Mortierellales</taxon>
        <taxon>Mortierellaceae</taxon>
        <taxon>Mortierella</taxon>
    </lineage>
</organism>
<dbReference type="InterPro" id="IPR002347">
    <property type="entry name" value="SDR_fam"/>
</dbReference>
<evidence type="ECO:0000256" key="2">
    <source>
        <dbReference type="ARBA" id="ARBA00023002"/>
    </source>
</evidence>
<dbReference type="SUPFAM" id="SSF51735">
    <property type="entry name" value="NAD(P)-binding Rossmann-fold domains"/>
    <property type="match status" value="1"/>
</dbReference>
<comment type="similarity">
    <text evidence="1">Belongs to the short-chain dehydrogenases/reductases (SDR) family.</text>
</comment>
<dbReference type="EMBL" id="JAIFTL010000072">
    <property type="protein sequence ID" value="KAG9324270.1"/>
    <property type="molecule type" value="Genomic_DNA"/>
</dbReference>
<sequence length="261" mass="27800">MSSSNAKNASCAPPQDMVGKVAFITGSAKNMGKQFALALARRGCDVVVHHRKDGVEAEKTAQEIQALGRKALIIQGELTSVAGIEQIFKQIMSTFGHVDIVVNNAGVVLKKPMTQISEAEYDQVFSINAKVPFFIMKECCKHMADNGRVINIGTTLLAITTGEYSAYAGSKAPLEDFTRAMAKEVGARGITVNTIAPGPIDTPFFYGQETKESTALFASLSVAGRLGDVKDVVPVVEFIASPAAQWITAQTLFVNGGVTAR</sequence>
<proteinExistence type="inferred from homology"/>
<reference evidence="3" key="1">
    <citation type="submission" date="2021-07" db="EMBL/GenBank/DDBJ databases">
        <title>Draft genome of Mortierella alpina, strain LL118, isolated from an aspen leaf litter sample.</title>
        <authorList>
            <person name="Yang S."/>
            <person name="Vinatzer B.A."/>
        </authorList>
    </citation>
    <scope>NUCLEOTIDE SEQUENCE</scope>
    <source>
        <strain evidence="3">LL118</strain>
    </source>
</reference>
<dbReference type="FunFam" id="3.40.50.720:FF:000084">
    <property type="entry name" value="Short-chain dehydrogenase reductase"/>
    <property type="match status" value="1"/>
</dbReference>
<name>A0A9P8A7J9_MORAP</name>
<evidence type="ECO:0000313" key="4">
    <source>
        <dbReference type="Proteomes" id="UP000717515"/>
    </source>
</evidence>